<comment type="caution">
    <text evidence="1">The sequence shown here is derived from an EMBL/GenBank/DDBJ whole genome shotgun (WGS) entry which is preliminary data.</text>
</comment>
<accession>A0A2I0JH99</accession>
<dbReference type="EMBL" id="PGOL01001732">
    <property type="protein sequence ID" value="PKI54996.1"/>
    <property type="molecule type" value="Genomic_DNA"/>
</dbReference>
<sequence>MALPVSKFNDIEEAASRPNPRTVEYHCSNAIPNDSRCHLSQLTFAFDVAILYDSNKLLDIAYRRTGWDGGRAWLGVMEAECRLQELELENRSI</sequence>
<proteinExistence type="predicted"/>
<organism evidence="1 2">
    <name type="scientific">Punica granatum</name>
    <name type="common">Pomegranate</name>
    <dbReference type="NCBI Taxonomy" id="22663"/>
    <lineage>
        <taxon>Eukaryota</taxon>
        <taxon>Viridiplantae</taxon>
        <taxon>Streptophyta</taxon>
        <taxon>Embryophyta</taxon>
        <taxon>Tracheophyta</taxon>
        <taxon>Spermatophyta</taxon>
        <taxon>Magnoliopsida</taxon>
        <taxon>eudicotyledons</taxon>
        <taxon>Gunneridae</taxon>
        <taxon>Pentapetalae</taxon>
        <taxon>rosids</taxon>
        <taxon>malvids</taxon>
        <taxon>Myrtales</taxon>
        <taxon>Lythraceae</taxon>
        <taxon>Punica</taxon>
    </lineage>
</organism>
<gene>
    <name evidence="1" type="ORF">CRG98_024596</name>
</gene>
<evidence type="ECO:0000313" key="1">
    <source>
        <dbReference type="EMBL" id="PKI54996.1"/>
    </source>
</evidence>
<reference evidence="1 2" key="1">
    <citation type="submission" date="2017-11" db="EMBL/GenBank/DDBJ databases">
        <title>De-novo sequencing of pomegranate (Punica granatum L.) genome.</title>
        <authorList>
            <person name="Akparov Z."/>
            <person name="Amiraslanov A."/>
            <person name="Hajiyeva S."/>
            <person name="Abbasov M."/>
            <person name="Kaur K."/>
            <person name="Hamwieh A."/>
            <person name="Solovyev V."/>
            <person name="Salamov A."/>
            <person name="Braich B."/>
            <person name="Kosarev P."/>
            <person name="Mahmoud A."/>
            <person name="Hajiyev E."/>
            <person name="Babayeva S."/>
            <person name="Izzatullayeva V."/>
            <person name="Mammadov A."/>
            <person name="Mammadov A."/>
            <person name="Sharifova S."/>
            <person name="Ojaghi J."/>
            <person name="Eynullazada K."/>
            <person name="Bayramov B."/>
            <person name="Abdulazimova A."/>
            <person name="Shahmuradov I."/>
        </authorList>
    </citation>
    <scope>NUCLEOTIDE SEQUENCE [LARGE SCALE GENOMIC DNA]</scope>
    <source>
        <strain evidence="2">cv. AG2017</strain>
        <tissue evidence="1">Leaf</tissue>
    </source>
</reference>
<protein>
    <submittedName>
        <fullName evidence="1">Uncharacterized protein</fullName>
    </submittedName>
</protein>
<name>A0A2I0JH99_PUNGR</name>
<dbReference type="AlphaFoldDB" id="A0A2I0JH99"/>
<dbReference type="Proteomes" id="UP000233551">
    <property type="component" value="Unassembled WGS sequence"/>
</dbReference>
<keyword evidence="2" id="KW-1185">Reference proteome</keyword>
<evidence type="ECO:0000313" key="2">
    <source>
        <dbReference type="Proteomes" id="UP000233551"/>
    </source>
</evidence>